<dbReference type="Gene3D" id="3.30.1330.110">
    <property type="entry name" value="BB2672"/>
    <property type="match status" value="1"/>
</dbReference>
<sequence length="189" mass="19607">MSLTIRKVVTYSEEIRIDGARAGDAPLRKAAAAAVVTNPYAGKPFSEDLSEIIDNSAELGKLLGEAAAAAIGVPVESYGKASLVGTAGEQEHAVAIKTSVFGDAFREAIGGATAWLPSVSKRCAPGASVDVPLCYKDEVWVRSHYDAVTMTIADAPAPDEIVLVVAVASGGRLHERLGGKTVEEARASE</sequence>
<accession>A0A6J5ZXK7</accession>
<protein>
    <submittedName>
        <fullName evidence="1">Unannotated protein</fullName>
    </submittedName>
</protein>
<gene>
    <name evidence="1" type="ORF">UFOPK3522_01318</name>
</gene>
<proteinExistence type="predicted"/>
<dbReference type="InterPro" id="IPR035936">
    <property type="entry name" value="BB2672"/>
</dbReference>
<dbReference type="Pfam" id="PF06684">
    <property type="entry name" value="AA_synth"/>
    <property type="match status" value="1"/>
</dbReference>
<organism evidence="1">
    <name type="scientific">freshwater metagenome</name>
    <dbReference type="NCBI Taxonomy" id="449393"/>
    <lineage>
        <taxon>unclassified sequences</taxon>
        <taxon>metagenomes</taxon>
        <taxon>ecological metagenomes</taxon>
    </lineage>
</organism>
<dbReference type="InterPro" id="IPR009569">
    <property type="entry name" value="AA_synth_put"/>
</dbReference>
<name>A0A6J5ZXK7_9ZZZZ</name>
<dbReference type="SUPFAM" id="SSF160519">
    <property type="entry name" value="BB2672-like"/>
    <property type="match status" value="1"/>
</dbReference>
<dbReference type="AlphaFoldDB" id="A0A6J5ZXK7"/>
<reference evidence="1" key="1">
    <citation type="submission" date="2020-05" db="EMBL/GenBank/DDBJ databases">
        <authorList>
            <person name="Chiriac C."/>
            <person name="Salcher M."/>
            <person name="Ghai R."/>
            <person name="Kavagutti S V."/>
        </authorList>
    </citation>
    <scope>NUCLEOTIDE SEQUENCE</scope>
</reference>
<dbReference type="EMBL" id="CAESAO010000135">
    <property type="protein sequence ID" value="CAB4346288.1"/>
    <property type="molecule type" value="Genomic_DNA"/>
</dbReference>
<evidence type="ECO:0000313" key="1">
    <source>
        <dbReference type="EMBL" id="CAB4346288.1"/>
    </source>
</evidence>